<evidence type="ECO:0000313" key="7">
    <source>
        <dbReference type="EMBL" id="KAH9302234.1"/>
    </source>
</evidence>
<dbReference type="FunFam" id="4.10.280.10:FF:000002">
    <property type="entry name" value="Basic helix-loop-helix transcription factor"/>
    <property type="match status" value="1"/>
</dbReference>
<comment type="subcellular location">
    <subcellularLocation>
        <location evidence="1">Nucleus</location>
    </subcellularLocation>
</comment>
<dbReference type="AlphaFoldDB" id="A0AA38CTA7"/>
<dbReference type="Gene3D" id="4.10.280.10">
    <property type="entry name" value="Helix-loop-helix DNA-binding domain"/>
    <property type="match status" value="1"/>
</dbReference>
<dbReference type="GO" id="GO:0046983">
    <property type="term" value="F:protein dimerization activity"/>
    <property type="evidence" value="ECO:0007669"/>
    <property type="project" value="InterPro"/>
</dbReference>
<dbReference type="PANTHER" id="PTHR12565:SF184">
    <property type="entry name" value="BHLH TRANSCRIPTION FACTOR"/>
    <property type="match status" value="1"/>
</dbReference>
<evidence type="ECO:0000256" key="2">
    <source>
        <dbReference type="ARBA" id="ARBA00023015"/>
    </source>
</evidence>
<evidence type="ECO:0000256" key="3">
    <source>
        <dbReference type="ARBA" id="ARBA00023163"/>
    </source>
</evidence>
<keyword evidence="3" id="KW-0804">Transcription</keyword>
<dbReference type="InterPro" id="IPR011598">
    <property type="entry name" value="bHLH_dom"/>
</dbReference>
<dbReference type="CDD" id="cd18919">
    <property type="entry name" value="bHLH_AtBPE_like"/>
    <property type="match status" value="1"/>
</dbReference>
<dbReference type="SUPFAM" id="SSF47459">
    <property type="entry name" value="HLH, helix-loop-helix DNA-binding domain"/>
    <property type="match status" value="1"/>
</dbReference>
<dbReference type="GO" id="GO:0005634">
    <property type="term" value="C:nucleus"/>
    <property type="evidence" value="ECO:0007669"/>
    <property type="project" value="UniProtKB-SubCell"/>
</dbReference>
<dbReference type="PROSITE" id="PS50888">
    <property type="entry name" value="BHLH"/>
    <property type="match status" value="1"/>
</dbReference>
<dbReference type="EMBL" id="JAHRHJ020000009">
    <property type="protein sequence ID" value="KAH9302234.1"/>
    <property type="molecule type" value="Genomic_DNA"/>
</dbReference>
<feature type="compositionally biased region" description="Basic and acidic residues" evidence="5">
    <location>
        <begin position="196"/>
        <end position="211"/>
    </location>
</feature>
<evidence type="ECO:0000259" key="6">
    <source>
        <dbReference type="PROSITE" id="PS50888"/>
    </source>
</evidence>
<organism evidence="7 8">
    <name type="scientific">Taxus chinensis</name>
    <name type="common">Chinese yew</name>
    <name type="synonym">Taxus wallichiana var. chinensis</name>
    <dbReference type="NCBI Taxonomy" id="29808"/>
    <lineage>
        <taxon>Eukaryota</taxon>
        <taxon>Viridiplantae</taxon>
        <taxon>Streptophyta</taxon>
        <taxon>Embryophyta</taxon>
        <taxon>Tracheophyta</taxon>
        <taxon>Spermatophyta</taxon>
        <taxon>Pinopsida</taxon>
        <taxon>Pinidae</taxon>
        <taxon>Conifers II</taxon>
        <taxon>Cupressales</taxon>
        <taxon>Taxaceae</taxon>
        <taxon>Taxus</taxon>
    </lineage>
</organism>
<feature type="region of interest" description="Disordered" evidence="5">
    <location>
        <begin position="184"/>
        <end position="211"/>
    </location>
</feature>
<evidence type="ECO:0000256" key="5">
    <source>
        <dbReference type="SAM" id="MobiDB-lite"/>
    </source>
</evidence>
<evidence type="ECO:0000256" key="1">
    <source>
        <dbReference type="ARBA" id="ARBA00004123"/>
    </source>
</evidence>
<feature type="non-terminal residue" evidence="7">
    <location>
        <position position="384"/>
    </location>
</feature>
<evidence type="ECO:0000313" key="8">
    <source>
        <dbReference type="Proteomes" id="UP000824469"/>
    </source>
</evidence>
<dbReference type="InterPro" id="IPR036638">
    <property type="entry name" value="HLH_DNA-bd_sf"/>
</dbReference>
<dbReference type="InterPro" id="IPR024097">
    <property type="entry name" value="bHLH_ZIP_TF"/>
</dbReference>
<keyword evidence="2" id="KW-0805">Transcription regulation</keyword>
<comment type="caution">
    <text evidence="7">The sequence shown here is derived from an EMBL/GenBank/DDBJ whole genome shotgun (WGS) entry which is preliminary data.</text>
</comment>
<accession>A0AA38CTA7</accession>
<dbReference type="SMART" id="SM00353">
    <property type="entry name" value="HLH"/>
    <property type="match status" value="1"/>
</dbReference>
<protein>
    <recommendedName>
        <fullName evidence="6">BHLH domain-containing protein</fullName>
    </recommendedName>
</protein>
<evidence type="ECO:0000256" key="4">
    <source>
        <dbReference type="ARBA" id="ARBA00023242"/>
    </source>
</evidence>
<reference evidence="7 8" key="1">
    <citation type="journal article" date="2021" name="Nat. Plants">
        <title>The Taxus genome provides insights into paclitaxel biosynthesis.</title>
        <authorList>
            <person name="Xiong X."/>
            <person name="Gou J."/>
            <person name="Liao Q."/>
            <person name="Li Y."/>
            <person name="Zhou Q."/>
            <person name="Bi G."/>
            <person name="Li C."/>
            <person name="Du R."/>
            <person name="Wang X."/>
            <person name="Sun T."/>
            <person name="Guo L."/>
            <person name="Liang H."/>
            <person name="Lu P."/>
            <person name="Wu Y."/>
            <person name="Zhang Z."/>
            <person name="Ro D.K."/>
            <person name="Shang Y."/>
            <person name="Huang S."/>
            <person name="Yan J."/>
        </authorList>
    </citation>
    <scope>NUCLEOTIDE SEQUENCE [LARGE SCALE GENOMIC DNA]</scope>
    <source>
        <strain evidence="7">Ta-2019</strain>
    </source>
</reference>
<dbReference type="GO" id="GO:0003700">
    <property type="term" value="F:DNA-binding transcription factor activity"/>
    <property type="evidence" value="ECO:0007669"/>
    <property type="project" value="TreeGrafter"/>
</dbReference>
<sequence length="384" mass="42102">MARFNSEADSEFNWLQFLANQEMHALLPENFFANALMEDNSFTALLGLPTASVPHIGGAEVFAAEEDANVNFSADLQRCFAAGQNAPPQQQHFAMSSTSDGSLEGIEPATAGFPAFPSDPAFLERAVKYSSFAKENCQKAEESAPGTVETVMSGNSKEKAFESAVCVKDAKCNRWKKRKALQKAVNSEAPKVKRSKGADSAKAAVEDSDCKAEQSNNIDNCAEKTGEINNLKAPPAPPEKPNYIHVRARRGQATDSHSLAERVRREKISERMKLLQDLVPGCSKITGKALMLDEIINHVQSLQRQVEFLSMKLATVNPLFDFDIDRFGVKEIMTSCPRNPRNGGILTASPYLQYPQPDAQLCTVFNAGFHPARMQPPFNSQVNS</sequence>
<keyword evidence="8" id="KW-1185">Reference proteome</keyword>
<name>A0AA38CTA7_TAXCH</name>
<gene>
    <name evidence="7" type="ORF">KI387_013817</name>
</gene>
<dbReference type="OMA" id="WRHNTEL"/>
<keyword evidence="4" id="KW-0539">Nucleus</keyword>
<proteinExistence type="predicted"/>
<dbReference type="Proteomes" id="UP000824469">
    <property type="component" value="Unassembled WGS sequence"/>
</dbReference>
<dbReference type="PANTHER" id="PTHR12565">
    <property type="entry name" value="STEROL REGULATORY ELEMENT-BINDING PROTEIN"/>
    <property type="match status" value="1"/>
</dbReference>
<dbReference type="Pfam" id="PF00010">
    <property type="entry name" value="HLH"/>
    <property type="match status" value="1"/>
</dbReference>
<feature type="domain" description="BHLH" evidence="6">
    <location>
        <begin position="252"/>
        <end position="302"/>
    </location>
</feature>